<dbReference type="PROSITE" id="PS00092">
    <property type="entry name" value="N6_MTASE"/>
    <property type="match status" value="1"/>
</dbReference>
<dbReference type="InterPro" id="IPR007848">
    <property type="entry name" value="Small_mtfrase_dom"/>
</dbReference>
<dbReference type="PANTHER" id="PTHR18895:SF74">
    <property type="entry name" value="MTRF1L RELEASE FACTOR GLUTAMINE METHYLTRANSFERASE"/>
    <property type="match status" value="1"/>
</dbReference>
<feature type="domain" description="Methyltransferase small" evidence="6">
    <location>
        <begin position="96"/>
        <end position="210"/>
    </location>
</feature>
<gene>
    <name evidence="7" type="ORF">CLIB1423_01S09978</name>
</gene>
<evidence type="ECO:0000256" key="2">
    <source>
        <dbReference type="ARBA" id="ARBA00022603"/>
    </source>
</evidence>
<dbReference type="PANTHER" id="PTHR18895">
    <property type="entry name" value="HEMK METHYLTRANSFERASE"/>
    <property type="match status" value="1"/>
</dbReference>
<dbReference type="GO" id="GO:0032259">
    <property type="term" value="P:methylation"/>
    <property type="evidence" value="ECO:0007669"/>
    <property type="project" value="UniProtKB-KW"/>
</dbReference>
<evidence type="ECO:0000256" key="1">
    <source>
        <dbReference type="ARBA" id="ARBA00012771"/>
    </source>
</evidence>
<keyword evidence="3" id="KW-0808">Transferase</keyword>
<dbReference type="InterPro" id="IPR004556">
    <property type="entry name" value="HemK-like"/>
</dbReference>
<evidence type="ECO:0000256" key="5">
    <source>
        <dbReference type="ARBA" id="ARBA00048391"/>
    </source>
</evidence>
<evidence type="ECO:0000256" key="4">
    <source>
        <dbReference type="ARBA" id="ARBA00022691"/>
    </source>
</evidence>
<dbReference type="CDD" id="cd02440">
    <property type="entry name" value="AdoMet_MTases"/>
    <property type="match status" value="1"/>
</dbReference>
<dbReference type="EC" id="2.1.1.297" evidence="1"/>
<dbReference type="EMBL" id="CAKXYY010000001">
    <property type="protein sequence ID" value="CAH2350432.1"/>
    <property type="molecule type" value="Genomic_DNA"/>
</dbReference>
<keyword evidence="2 7" id="KW-0489">Methyltransferase</keyword>
<organism evidence="7 8">
    <name type="scientific">[Candida] railenensis</name>
    <dbReference type="NCBI Taxonomy" id="45579"/>
    <lineage>
        <taxon>Eukaryota</taxon>
        <taxon>Fungi</taxon>
        <taxon>Dikarya</taxon>
        <taxon>Ascomycota</taxon>
        <taxon>Saccharomycotina</taxon>
        <taxon>Pichiomycetes</taxon>
        <taxon>Debaryomycetaceae</taxon>
        <taxon>Kurtzmaniella</taxon>
    </lineage>
</organism>
<comment type="caution">
    <text evidence="7">The sequence shown here is derived from an EMBL/GenBank/DDBJ whole genome shotgun (WGS) entry which is preliminary data.</text>
</comment>
<proteinExistence type="predicted"/>
<dbReference type="Gene3D" id="3.40.50.150">
    <property type="entry name" value="Vaccinia Virus protein VP39"/>
    <property type="match status" value="1"/>
</dbReference>
<dbReference type="GO" id="GO:0102559">
    <property type="term" value="F:peptide chain release factor N(5)-glutamine methyltransferase activity"/>
    <property type="evidence" value="ECO:0007669"/>
    <property type="project" value="UniProtKB-EC"/>
</dbReference>
<name>A0A9P0QL68_9ASCO</name>
<dbReference type="GO" id="GO:0005739">
    <property type="term" value="C:mitochondrion"/>
    <property type="evidence" value="ECO:0007669"/>
    <property type="project" value="TreeGrafter"/>
</dbReference>
<dbReference type="AlphaFoldDB" id="A0A9P0QL68"/>
<evidence type="ECO:0000313" key="8">
    <source>
        <dbReference type="Proteomes" id="UP000837801"/>
    </source>
</evidence>
<dbReference type="SUPFAM" id="SSF53335">
    <property type="entry name" value="S-adenosyl-L-methionine-dependent methyltransferases"/>
    <property type="match status" value="1"/>
</dbReference>
<dbReference type="Pfam" id="PF05175">
    <property type="entry name" value="MTS"/>
    <property type="match status" value="1"/>
</dbReference>
<dbReference type="InterPro" id="IPR029063">
    <property type="entry name" value="SAM-dependent_MTases_sf"/>
</dbReference>
<accession>A0A9P0QL68</accession>
<dbReference type="GO" id="GO:0003676">
    <property type="term" value="F:nucleic acid binding"/>
    <property type="evidence" value="ECO:0007669"/>
    <property type="project" value="InterPro"/>
</dbReference>
<comment type="catalytic activity">
    <reaction evidence="5">
        <text>L-glutaminyl-[peptide chain release factor] + S-adenosyl-L-methionine = N(5)-methyl-L-glutaminyl-[peptide chain release factor] + S-adenosyl-L-homocysteine + H(+)</text>
        <dbReference type="Rhea" id="RHEA:42896"/>
        <dbReference type="Rhea" id="RHEA-COMP:10271"/>
        <dbReference type="Rhea" id="RHEA-COMP:10272"/>
        <dbReference type="ChEBI" id="CHEBI:15378"/>
        <dbReference type="ChEBI" id="CHEBI:30011"/>
        <dbReference type="ChEBI" id="CHEBI:57856"/>
        <dbReference type="ChEBI" id="CHEBI:59789"/>
        <dbReference type="ChEBI" id="CHEBI:61891"/>
        <dbReference type="EC" id="2.1.1.297"/>
    </reaction>
</comment>
<dbReference type="OrthoDB" id="269872at2759"/>
<dbReference type="InterPro" id="IPR002052">
    <property type="entry name" value="DNA_methylase_N6_adenine_CS"/>
</dbReference>
<sequence length="293" mass="33199">MARISPRLIKDAYSISPLLPYFLRANPNISLAKQELKWVQEELPQSEWRKAARSRHNLYPLQYILGSQPFGSLDIICKEKVLIPRPETEEWVLRLCSVLKESAQNLSIVDACTGTGCIALLAKHELKDSAKVAAFDISTDAYQLSMLNRDAHKLDVNIVKADLSEPAQLMHICSSFDLILSNPPYIPLSDYKLPVTLNGIEKSVRKFEPKSALVGEMEFYDLLVQNLVRPFGASGFVFELGYREQAEFIRKQFCEEEWGSGILKDYSGNVRCSIGWKRGSNLDILERLCDEVL</sequence>
<dbReference type="InterPro" id="IPR050320">
    <property type="entry name" value="N5-glutamine_MTase"/>
</dbReference>
<protein>
    <recommendedName>
        <fullName evidence="1">peptide chain release factor N(5)-glutamine methyltransferase</fullName>
        <ecNumber evidence="1">2.1.1.297</ecNumber>
    </recommendedName>
</protein>
<evidence type="ECO:0000313" key="7">
    <source>
        <dbReference type="EMBL" id="CAH2350432.1"/>
    </source>
</evidence>
<reference evidence="7" key="1">
    <citation type="submission" date="2022-03" db="EMBL/GenBank/DDBJ databases">
        <authorList>
            <person name="Legras J.-L."/>
            <person name="Devillers H."/>
            <person name="Grondin C."/>
        </authorList>
    </citation>
    <scope>NUCLEOTIDE SEQUENCE</scope>
    <source>
        <strain evidence="7">CLIB 1423</strain>
    </source>
</reference>
<evidence type="ECO:0000259" key="6">
    <source>
        <dbReference type="Pfam" id="PF05175"/>
    </source>
</evidence>
<keyword evidence="8" id="KW-1185">Reference proteome</keyword>
<dbReference type="NCBIfam" id="TIGR00536">
    <property type="entry name" value="hemK_fam"/>
    <property type="match status" value="1"/>
</dbReference>
<keyword evidence="4" id="KW-0949">S-adenosyl-L-methionine</keyword>
<evidence type="ECO:0000256" key="3">
    <source>
        <dbReference type="ARBA" id="ARBA00022679"/>
    </source>
</evidence>
<dbReference type="Proteomes" id="UP000837801">
    <property type="component" value="Unassembled WGS sequence"/>
</dbReference>